<reference evidence="1" key="1">
    <citation type="submission" date="2021-01" db="EMBL/GenBank/DDBJ databases">
        <authorList>
            <consortium name="Genoscope - CEA"/>
            <person name="William W."/>
        </authorList>
    </citation>
    <scope>NUCLEOTIDE SEQUENCE</scope>
</reference>
<protein>
    <submittedName>
        <fullName evidence="1">Uncharacterized protein</fullName>
    </submittedName>
</protein>
<sequence length="83" mass="10131">MQAFNTISKKFESDILILGEMDQKLKDSHTILSYNKYYILRTSMQMRKKRKKATSPLNIRDYFQLNWKNNESFQRIRKIHIMN</sequence>
<organism evidence="1 2">
    <name type="scientific">Paramecium primaurelia</name>
    <dbReference type="NCBI Taxonomy" id="5886"/>
    <lineage>
        <taxon>Eukaryota</taxon>
        <taxon>Sar</taxon>
        <taxon>Alveolata</taxon>
        <taxon>Ciliophora</taxon>
        <taxon>Intramacronucleata</taxon>
        <taxon>Oligohymenophorea</taxon>
        <taxon>Peniculida</taxon>
        <taxon>Parameciidae</taxon>
        <taxon>Paramecium</taxon>
    </lineage>
</organism>
<dbReference type="EMBL" id="CAJJDM010000127">
    <property type="protein sequence ID" value="CAD8104447.1"/>
    <property type="molecule type" value="Genomic_DNA"/>
</dbReference>
<evidence type="ECO:0000313" key="2">
    <source>
        <dbReference type="Proteomes" id="UP000688137"/>
    </source>
</evidence>
<name>A0A8S1PMH1_PARPR</name>
<proteinExistence type="predicted"/>
<keyword evidence="2" id="KW-1185">Reference proteome</keyword>
<dbReference type="AlphaFoldDB" id="A0A8S1PMH1"/>
<accession>A0A8S1PMH1</accession>
<evidence type="ECO:0000313" key="1">
    <source>
        <dbReference type="EMBL" id="CAD8104447.1"/>
    </source>
</evidence>
<comment type="caution">
    <text evidence="1">The sequence shown here is derived from an EMBL/GenBank/DDBJ whole genome shotgun (WGS) entry which is preliminary data.</text>
</comment>
<dbReference type="Proteomes" id="UP000688137">
    <property type="component" value="Unassembled WGS sequence"/>
</dbReference>
<gene>
    <name evidence="1" type="ORF">PPRIM_AZ9-3.1.T1240010</name>
</gene>